<name>A0A1I2MRZ2_9CLOT</name>
<evidence type="ECO:0000256" key="6">
    <source>
        <dbReference type="SAM" id="Phobius"/>
    </source>
</evidence>
<comment type="subcellular location">
    <subcellularLocation>
        <location evidence="1">Cell membrane</location>
        <topology evidence="1">Multi-pass membrane protein</topology>
    </subcellularLocation>
</comment>
<dbReference type="EMBL" id="FOOE01000016">
    <property type="protein sequence ID" value="SFF94183.1"/>
    <property type="molecule type" value="Genomic_DNA"/>
</dbReference>
<organism evidence="9 10">
    <name type="scientific">Clostridium cadaveris</name>
    <dbReference type="NCBI Taxonomy" id="1529"/>
    <lineage>
        <taxon>Bacteria</taxon>
        <taxon>Bacillati</taxon>
        <taxon>Bacillota</taxon>
        <taxon>Clostridia</taxon>
        <taxon>Eubacteriales</taxon>
        <taxon>Clostridiaceae</taxon>
        <taxon>Clostridium</taxon>
    </lineage>
</organism>
<dbReference type="GO" id="GO:0005886">
    <property type="term" value="C:plasma membrane"/>
    <property type="evidence" value="ECO:0007669"/>
    <property type="project" value="UniProtKB-SubCell"/>
</dbReference>
<dbReference type="eggNOG" id="ENOG5033H40">
    <property type="taxonomic scope" value="Bacteria"/>
</dbReference>
<keyword evidence="4 6" id="KW-1133">Transmembrane helix</keyword>
<dbReference type="GeneID" id="90544453"/>
<keyword evidence="2" id="KW-1003">Cell membrane</keyword>
<feature type="transmembrane region" description="Helical" evidence="6">
    <location>
        <begin position="281"/>
        <end position="303"/>
    </location>
</feature>
<dbReference type="PROSITE" id="PS51257">
    <property type="entry name" value="PROKAR_LIPOPROTEIN"/>
    <property type="match status" value="1"/>
</dbReference>
<feature type="transmembrane region" description="Helical" evidence="6">
    <location>
        <begin position="242"/>
        <end position="260"/>
    </location>
</feature>
<feature type="transmembrane region" description="Helical" evidence="6">
    <location>
        <begin position="323"/>
        <end position="345"/>
    </location>
</feature>
<evidence type="ECO:0000256" key="4">
    <source>
        <dbReference type="ARBA" id="ARBA00022989"/>
    </source>
</evidence>
<accession>A0A1I2MRZ2</accession>
<evidence type="ECO:0000256" key="2">
    <source>
        <dbReference type="ARBA" id="ARBA00022475"/>
    </source>
</evidence>
<evidence type="ECO:0000313" key="9">
    <source>
        <dbReference type="EMBL" id="SFF94183.1"/>
    </source>
</evidence>
<reference evidence="9 10" key="1">
    <citation type="submission" date="2016-10" db="EMBL/GenBank/DDBJ databases">
        <authorList>
            <person name="de Groot N.N."/>
        </authorList>
    </citation>
    <scope>NUCLEOTIDE SEQUENCE [LARGE SCALE GENOMIC DNA]</scope>
    <source>
        <strain evidence="9 10">NLAE-zl-G419</strain>
    </source>
</reference>
<evidence type="ECO:0000313" key="11">
    <source>
        <dbReference type="Proteomes" id="UP000246114"/>
    </source>
</evidence>
<keyword evidence="5 6" id="KW-0472">Membrane</keyword>
<dbReference type="OrthoDB" id="1887135at2"/>
<evidence type="ECO:0000256" key="3">
    <source>
        <dbReference type="ARBA" id="ARBA00022692"/>
    </source>
</evidence>
<dbReference type="Proteomes" id="UP000246114">
    <property type="component" value="Unassembled WGS sequence"/>
</dbReference>
<keyword evidence="10" id="KW-1185">Reference proteome</keyword>
<protein>
    <submittedName>
        <fullName evidence="8">ABC transporter permease</fullName>
    </submittedName>
    <submittedName>
        <fullName evidence="9">FtsX-like permease family protein</fullName>
    </submittedName>
</protein>
<evidence type="ECO:0000313" key="10">
    <source>
        <dbReference type="Proteomes" id="UP000182135"/>
    </source>
</evidence>
<dbReference type="STRING" id="1529.SAMN04487885_11668"/>
<dbReference type="AlphaFoldDB" id="A0A1I2MRZ2"/>
<dbReference type="Pfam" id="PF02687">
    <property type="entry name" value="FtsX"/>
    <property type="match status" value="1"/>
</dbReference>
<feature type="transmembrane region" description="Helical" evidence="6">
    <location>
        <begin position="15"/>
        <end position="39"/>
    </location>
</feature>
<gene>
    <name evidence="8" type="ORF">DBY38_08700</name>
    <name evidence="9" type="ORF">SAMN04487885_11668</name>
</gene>
<evidence type="ECO:0000256" key="1">
    <source>
        <dbReference type="ARBA" id="ARBA00004651"/>
    </source>
</evidence>
<dbReference type="RefSeq" id="WP_027637990.1">
    <property type="nucleotide sequence ID" value="NZ_BAAACD010000024.1"/>
</dbReference>
<reference evidence="8 11" key="2">
    <citation type="submission" date="2018-03" db="EMBL/GenBank/DDBJ databases">
        <title>The uncultured portion of the human microbiome is neutrally assembled.</title>
        <authorList>
            <person name="Jeraldo P."/>
            <person name="Boardman L."/>
            <person name="White B.A."/>
            <person name="Nelson H."/>
            <person name="Goldenfeld N."/>
            <person name="Chia N."/>
        </authorList>
    </citation>
    <scope>NUCLEOTIDE SEQUENCE [LARGE SCALE GENOMIC DNA]</scope>
    <source>
        <strain evidence="8">CIM:MAG 903</strain>
    </source>
</reference>
<feature type="domain" description="ABC3 transporter permease C-terminal" evidence="7">
    <location>
        <begin position="244"/>
        <end position="340"/>
    </location>
</feature>
<evidence type="ECO:0000313" key="8">
    <source>
        <dbReference type="EMBL" id="PWL52945.1"/>
    </source>
</evidence>
<dbReference type="InterPro" id="IPR003838">
    <property type="entry name" value="ABC3_permease_C"/>
</dbReference>
<dbReference type="Proteomes" id="UP000182135">
    <property type="component" value="Unassembled WGS sequence"/>
</dbReference>
<sequence length="355" mass="40406">MKGLLQKLKISKIEFFLILGFFISAYSFSITISSCYRYYRIAVESNKFYDDYLLTTLISKDSALNLSDYIKSFTDNDINDFSLNPIASHGEQKNVMTFNKVFLAGDGFDITKYADISGRYLNKDELKSNKKLAVIGEASNQYSIRHDDKSYVQLFNDLYEITGVIRNSNFFIDTSIIPIMSLGFEASTYESLSFLVNKTHFNSLKNLENSSLHISFKEIPQKSIVKYIVDNVPNFKEISYEIYLGLINLVLFSFFFANSIKSKIAIMKVLGAKNTDIFKELLSSILKLSTTGIVLGLLSSYITIHFMSTAFPRTYSPLGITNISITFLIVYLISILVSIGILFNVMKFKLMKDIR</sequence>
<keyword evidence="3 6" id="KW-0812">Transmembrane</keyword>
<dbReference type="EMBL" id="QAMZ01000043">
    <property type="protein sequence ID" value="PWL52945.1"/>
    <property type="molecule type" value="Genomic_DNA"/>
</dbReference>
<evidence type="ECO:0000256" key="5">
    <source>
        <dbReference type="ARBA" id="ARBA00023136"/>
    </source>
</evidence>
<proteinExistence type="predicted"/>
<evidence type="ECO:0000259" key="7">
    <source>
        <dbReference type="Pfam" id="PF02687"/>
    </source>
</evidence>